<dbReference type="EMBL" id="CP120733">
    <property type="protein sequence ID" value="WFD10671.1"/>
    <property type="molecule type" value="Genomic_DNA"/>
</dbReference>
<evidence type="ECO:0000313" key="2">
    <source>
        <dbReference type="EMBL" id="WFD10671.1"/>
    </source>
</evidence>
<organism evidence="2 3">
    <name type="scientific">Tepidibacter hydrothermalis</name>
    <dbReference type="NCBI Taxonomy" id="3036126"/>
    <lineage>
        <taxon>Bacteria</taxon>
        <taxon>Bacillati</taxon>
        <taxon>Bacillota</taxon>
        <taxon>Clostridia</taxon>
        <taxon>Peptostreptococcales</taxon>
        <taxon>Peptostreptococcaceae</taxon>
        <taxon>Tepidibacter</taxon>
    </lineage>
</organism>
<keyword evidence="1" id="KW-1133">Transmembrane helix</keyword>
<keyword evidence="1" id="KW-0812">Transmembrane</keyword>
<protein>
    <recommendedName>
        <fullName evidence="4">Deacetylase PdaC domain-containing protein</fullName>
    </recommendedName>
</protein>
<evidence type="ECO:0008006" key="4">
    <source>
        <dbReference type="Google" id="ProtNLM"/>
    </source>
</evidence>
<proteinExistence type="predicted"/>
<evidence type="ECO:0000313" key="3">
    <source>
        <dbReference type="Proteomes" id="UP001222800"/>
    </source>
</evidence>
<keyword evidence="1" id="KW-0472">Membrane</keyword>
<accession>A0ABY8ECK9</accession>
<dbReference type="Proteomes" id="UP001222800">
    <property type="component" value="Chromosome"/>
</dbReference>
<keyword evidence="3" id="KW-1185">Reference proteome</keyword>
<dbReference type="RefSeq" id="WP_277732638.1">
    <property type="nucleotide sequence ID" value="NZ_CP120733.1"/>
</dbReference>
<reference evidence="2 3" key="1">
    <citation type="submission" date="2023-03" db="EMBL/GenBank/DDBJ databases">
        <title>Complete genome sequence of Tepidibacter sp. SWIR-1, isolated from a deep-sea hydrothermal vent.</title>
        <authorList>
            <person name="Li X."/>
        </authorList>
    </citation>
    <scope>NUCLEOTIDE SEQUENCE [LARGE SCALE GENOMIC DNA]</scope>
    <source>
        <strain evidence="2 3">SWIR-1</strain>
    </source>
</reference>
<gene>
    <name evidence="2" type="ORF">P4S50_00955</name>
</gene>
<name>A0ABY8ECK9_9FIRM</name>
<feature type="transmembrane region" description="Helical" evidence="1">
    <location>
        <begin position="6"/>
        <end position="24"/>
    </location>
</feature>
<evidence type="ECO:0000256" key="1">
    <source>
        <dbReference type="SAM" id="Phobius"/>
    </source>
</evidence>
<sequence>MKKIYIGILIIIFMNIISNNNIIAKDYIEDEFKYKNIIYNKSSNIDNKTKYNKELEKIRNSKEGSKDYIYRWIEYTYEIKNKKSREVEHKVDMKVLAKLYSKGSFKNIVEVYDATLKYEIYSKRKYEYTSSITYAHPSFYKDAVVFISSGVLRGEEDARKIHFNRTKYIDNRK</sequence>